<evidence type="ECO:0000256" key="5">
    <source>
        <dbReference type="SAM" id="MobiDB-lite"/>
    </source>
</evidence>
<dbReference type="PROSITE" id="PS51501">
    <property type="entry name" value="ZF_DNL"/>
    <property type="match status" value="1"/>
</dbReference>
<dbReference type="Proteomes" id="UP000037136">
    <property type="component" value="Unassembled WGS sequence"/>
</dbReference>
<feature type="region of interest" description="Disordered" evidence="5">
    <location>
        <begin position="191"/>
        <end position="218"/>
    </location>
</feature>
<dbReference type="EMBL" id="LAZP02000458">
    <property type="protein sequence ID" value="PFH57090.1"/>
    <property type="molecule type" value="Genomic_DNA"/>
</dbReference>
<keyword evidence="8" id="KW-1185">Reference proteome</keyword>
<dbReference type="AlphaFoldDB" id="A0A2A9P8A3"/>
<dbReference type="GO" id="GO:0050821">
    <property type="term" value="P:protein stabilization"/>
    <property type="evidence" value="ECO:0007669"/>
    <property type="project" value="TreeGrafter"/>
</dbReference>
<evidence type="ECO:0000313" key="7">
    <source>
        <dbReference type="EMBL" id="PFH57090.1"/>
    </source>
</evidence>
<dbReference type="Pfam" id="PF05180">
    <property type="entry name" value="zf-DNL"/>
    <property type="match status" value="1"/>
</dbReference>
<feature type="compositionally biased region" description="Basic and acidic residues" evidence="5">
    <location>
        <begin position="206"/>
        <end position="218"/>
    </location>
</feature>
<dbReference type="PANTHER" id="PTHR20922">
    <property type="entry name" value="DNL-TYPE ZINC FINGER PROTEIN"/>
    <property type="match status" value="1"/>
</dbReference>
<dbReference type="STRING" id="268505.A0A2A9P8A3"/>
<name>A0A2A9P8A3_OPHUN</name>
<dbReference type="PANTHER" id="PTHR20922:SF13">
    <property type="entry name" value="DNL-TYPE ZINC FINGER PROTEIN"/>
    <property type="match status" value="1"/>
</dbReference>
<evidence type="ECO:0000256" key="2">
    <source>
        <dbReference type="ARBA" id="ARBA00022771"/>
    </source>
</evidence>
<protein>
    <recommendedName>
        <fullName evidence="6">DNL-type domain-containing protein</fullName>
    </recommendedName>
</protein>
<dbReference type="InterPro" id="IPR007853">
    <property type="entry name" value="Znf_DNL-typ"/>
</dbReference>
<dbReference type="GO" id="GO:0008270">
    <property type="term" value="F:zinc ion binding"/>
    <property type="evidence" value="ECO:0007669"/>
    <property type="project" value="UniProtKB-KW"/>
</dbReference>
<reference evidence="7 8" key="1">
    <citation type="journal article" date="2015" name="BMC Genomics">
        <title>Gene expression during zombie ant biting behavior reflects the complexity underlying fungal parasitic behavioral manipulation.</title>
        <authorList>
            <person name="de Bekker C."/>
            <person name="Ohm R.A."/>
            <person name="Loreto R.G."/>
            <person name="Sebastian A."/>
            <person name="Albert I."/>
            <person name="Merrow M."/>
            <person name="Brachmann A."/>
            <person name="Hughes D.P."/>
        </authorList>
    </citation>
    <scope>NUCLEOTIDE SEQUENCE [LARGE SCALE GENOMIC DNA]</scope>
    <source>
        <strain evidence="7 8">SC16a</strain>
    </source>
</reference>
<dbReference type="InterPro" id="IPR024158">
    <property type="entry name" value="Mt_import_TIM15"/>
</dbReference>
<evidence type="ECO:0000313" key="8">
    <source>
        <dbReference type="Proteomes" id="UP000037136"/>
    </source>
</evidence>
<reference evidence="7 8" key="2">
    <citation type="journal article" date="2017" name="Sci. Rep.">
        <title>Ant-infecting Ophiocordyceps genomes reveal a high diversity of potential behavioral manipulation genes and a possible major role for enterotoxins.</title>
        <authorList>
            <person name="de Bekker C."/>
            <person name="Ohm R.A."/>
            <person name="Evans H.C."/>
            <person name="Brachmann A."/>
            <person name="Hughes D.P."/>
        </authorList>
    </citation>
    <scope>NUCLEOTIDE SEQUENCE [LARGE SCALE GENOMIC DNA]</scope>
    <source>
        <strain evidence="7 8">SC16a</strain>
    </source>
</reference>
<evidence type="ECO:0000256" key="3">
    <source>
        <dbReference type="ARBA" id="ARBA00022833"/>
    </source>
</evidence>
<keyword evidence="1" id="KW-0479">Metal-binding</keyword>
<evidence type="ECO:0000256" key="4">
    <source>
        <dbReference type="PROSITE-ProRule" id="PRU00834"/>
    </source>
</evidence>
<gene>
    <name evidence="7" type="ORF">XA68_15517</name>
</gene>
<dbReference type="GO" id="GO:0005739">
    <property type="term" value="C:mitochondrion"/>
    <property type="evidence" value="ECO:0007669"/>
    <property type="project" value="TreeGrafter"/>
</dbReference>
<evidence type="ECO:0000259" key="6">
    <source>
        <dbReference type="PROSITE" id="PS51501"/>
    </source>
</evidence>
<organism evidence="7 8">
    <name type="scientific">Ophiocordyceps unilateralis</name>
    <name type="common">Zombie-ant fungus</name>
    <name type="synonym">Torrubia unilateralis</name>
    <dbReference type="NCBI Taxonomy" id="268505"/>
    <lineage>
        <taxon>Eukaryota</taxon>
        <taxon>Fungi</taxon>
        <taxon>Dikarya</taxon>
        <taxon>Ascomycota</taxon>
        <taxon>Pezizomycotina</taxon>
        <taxon>Sordariomycetes</taxon>
        <taxon>Hypocreomycetidae</taxon>
        <taxon>Hypocreales</taxon>
        <taxon>Ophiocordycipitaceae</taxon>
        <taxon>Ophiocordyceps</taxon>
    </lineage>
</organism>
<dbReference type="GO" id="GO:0030150">
    <property type="term" value="P:protein import into mitochondrial matrix"/>
    <property type="evidence" value="ECO:0007669"/>
    <property type="project" value="TreeGrafter"/>
</dbReference>
<sequence length="218" mass="24266">MPSTPASRLASRLVSRPASRLLLSFARPHSLRPVLPPIQSLATISSRPRFAIPRPRRPSASPPRPDKDAYEVALQSDQEAVDGNDDTANHEEETAAERDRDPPDAAYYQLSFTCIPCDHRSHHSVSKHGYHFGSVLITCPGCRNRHIISDHLKVFGDRDVTVEDLMRERGRLVKRGTLGEDGDVEFWPEELLEAGGASQTSTKTQSESRPRDTESPTH</sequence>
<dbReference type="GO" id="GO:0006457">
    <property type="term" value="P:protein folding"/>
    <property type="evidence" value="ECO:0007669"/>
    <property type="project" value="TreeGrafter"/>
</dbReference>
<proteinExistence type="predicted"/>
<dbReference type="OrthoDB" id="512667at2759"/>
<dbReference type="GO" id="GO:0051087">
    <property type="term" value="F:protein-folding chaperone binding"/>
    <property type="evidence" value="ECO:0007669"/>
    <property type="project" value="TreeGrafter"/>
</dbReference>
<comment type="caution">
    <text evidence="7">The sequence shown here is derived from an EMBL/GenBank/DDBJ whole genome shotgun (WGS) entry which is preliminary data.</text>
</comment>
<feature type="domain" description="DNL-type" evidence="6">
    <location>
        <begin position="103"/>
        <end position="198"/>
    </location>
</feature>
<keyword evidence="3" id="KW-0862">Zinc</keyword>
<keyword evidence="2 4" id="KW-0863">Zinc-finger</keyword>
<feature type="region of interest" description="Disordered" evidence="5">
    <location>
        <begin position="45"/>
        <end position="102"/>
    </location>
</feature>
<feature type="compositionally biased region" description="Basic and acidic residues" evidence="5">
    <location>
        <begin position="87"/>
        <end position="102"/>
    </location>
</feature>
<evidence type="ECO:0000256" key="1">
    <source>
        <dbReference type="ARBA" id="ARBA00022723"/>
    </source>
</evidence>
<accession>A0A2A9P8A3</accession>